<sequence>MLAVKNLSYGIEDKTIIEDMSFRVREGSFIGIVGPNGSGKSTLLKNIYKAVEGKGDIHLKGRKLKAVSSRELAREMAVVSQHGSSDFDFTVKEMVMMGRYPHKGIFKTYNGQDRRIVEEALKSLGLSEMGERKFFTLSGGERQRVLIARALAQEADIIVLDEPTNHLDIRYQLQIMEILKSLDITVVAAVHDMNIASLYCDEVVAIKDGRIWGVGQTEKILSEDFFREVFEVEVEIHKNPRTRRLSIVYLPDRIFK</sequence>
<evidence type="ECO:0000313" key="5">
    <source>
        <dbReference type="EMBL" id="GLI57241.1"/>
    </source>
</evidence>
<dbReference type="SMART" id="SM00382">
    <property type="entry name" value="AAA"/>
    <property type="match status" value="1"/>
</dbReference>
<dbReference type="InterPro" id="IPR027417">
    <property type="entry name" value="P-loop_NTPase"/>
</dbReference>
<dbReference type="InterPro" id="IPR003439">
    <property type="entry name" value="ABC_transporter-like_ATP-bd"/>
</dbReference>
<proteinExistence type="predicted"/>
<dbReference type="SUPFAM" id="SSF52540">
    <property type="entry name" value="P-loop containing nucleoside triphosphate hydrolases"/>
    <property type="match status" value="1"/>
</dbReference>
<comment type="caution">
    <text evidence="5">The sequence shown here is derived from an EMBL/GenBank/DDBJ whole genome shotgun (WGS) entry which is preliminary data.</text>
</comment>
<dbReference type="PROSITE" id="PS00211">
    <property type="entry name" value="ABC_TRANSPORTER_1"/>
    <property type="match status" value="1"/>
</dbReference>
<accession>A0A9W6LND8</accession>
<evidence type="ECO:0000259" key="4">
    <source>
        <dbReference type="PROSITE" id="PS50893"/>
    </source>
</evidence>
<dbReference type="PANTHER" id="PTHR42794">
    <property type="entry name" value="HEMIN IMPORT ATP-BINDING PROTEIN HMUV"/>
    <property type="match status" value="1"/>
</dbReference>
<dbReference type="Gene3D" id="3.40.50.300">
    <property type="entry name" value="P-loop containing nucleotide triphosphate hydrolases"/>
    <property type="match status" value="1"/>
</dbReference>
<dbReference type="GO" id="GO:0016887">
    <property type="term" value="F:ATP hydrolysis activity"/>
    <property type="evidence" value="ECO:0007669"/>
    <property type="project" value="InterPro"/>
</dbReference>
<dbReference type="Proteomes" id="UP001144471">
    <property type="component" value="Unassembled WGS sequence"/>
</dbReference>
<keyword evidence="6" id="KW-1185">Reference proteome</keyword>
<gene>
    <name evidence="5" type="ORF">PM10SUCC1_27550</name>
</gene>
<protein>
    <submittedName>
        <fullName evidence="5">ABC transporter</fullName>
    </submittedName>
</protein>
<keyword evidence="3" id="KW-0067">ATP-binding</keyword>
<dbReference type="RefSeq" id="WP_281836765.1">
    <property type="nucleotide sequence ID" value="NZ_BSDY01000015.1"/>
</dbReference>
<dbReference type="FunFam" id="3.40.50.300:FF:000134">
    <property type="entry name" value="Iron-enterobactin ABC transporter ATP-binding protein"/>
    <property type="match status" value="1"/>
</dbReference>
<dbReference type="InterPro" id="IPR017871">
    <property type="entry name" value="ABC_transporter-like_CS"/>
</dbReference>
<keyword evidence="2" id="KW-0547">Nucleotide-binding</keyword>
<feature type="domain" description="ABC transporter" evidence="4">
    <location>
        <begin position="2"/>
        <end position="233"/>
    </location>
</feature>
<organism evidence="5 6">
    <name type="scientific">Propionigenium maris DSM 9537</name>
    <dbReference type="NCBI Taxonomy" id="1123000"/>
    <lineage>
        <taxon>Bacteria</taxon>
        <taxon>Fusobacteriati</taxon>
        <taxon>Fusobacteriota</taxon>
        <taxon>Fusobacteriia</taxon>
        <taxon>Fusobacteriales</taxon>
        <taxon>Fusobacteriaceae</taxon>
        <taxon>Propionigenium</taxon>
    </lineage>
</organism>
<evidence type="ECO:0000256" key="1">
    <source>
        <dbReference type="ARBA" id="ARBA00022448"/>
    </source>
</evidence>
<evidence type="ECO:0000313" key="6">
    <source>
        <dbReference type="Proteomes" id="UP001144471"/>
    </source>
</evidence>
<keyword evidence="1" id="KW-0813">Transport</keyword>
<evidence type="ECO:0000256" key="3">
    <source>
        <dbReference type="ARBA" id="ARBA00022840"/>
    </source>
</evidence>
<dbReference type="Pfam" id="PF00005">
    <property type="entry name" value="ABC_tran"/>
    <property type="match status" value="1"/>
</dbReference>
<dbReference type="CDD" id="cd03214">
    <property type="entry name" value="ABC_Iron-Siderophores_B12_Hemin"/>
    <property type="match status" value="1"/>
</dbReference>
<dbReference type="GO" id="GO:0005524">
    <property type="term" value="F:ATP binding"/>
    <property type="evidence" value="ECO:0007669"/>
    <property type="project" value="UniProtKB-KW"/>
</dbReference>
<dbReference type="EMBL" id="BSDY01000015">
    <property type="protein sequence ID" value="GLI57241.1"/>
    <property type="molecule type" value="Genomic_DNA"/>
</dbReference>
<evidence type="ECO:0000256" key="2">
    <source>
        <dbReference type="ARBA" id="ARBA00022741"/>
    </source>
</evidence>
<dbReference type="InterPro" id="IPR003593">
    <property type="entry name" value="AAA+_ATPase"/>
</dbReference>
<name>A0A9W6LND8_9FUSO</name>
<dbReference type="AlphaFoldDB" id="A0A9W6LND8"/>
<dbReference type="PANTHER" id="PTHR42794:SF2">
    <property type="entry name" value="ABC TRANSPORTER ATP-BINDING PROTEIN"/>
    <property type="match status" value="1"/>
</dbReference>
<dbReference type="PROSITE" id="PS50893">
    <property type="entry name" value="ABC_TRANSPORTER_2"/>
    <property type="match status" value="1"/>
</dbReference>
<reference evidence="5" key="1">
    <citation type="submission" date="2022-12" db="EMBL/GenBank/DDBJ databases">
        <title>Reference genome sequencing for broad-spectrum identification of bacterial and archaeal isolates by mass spectrometry.</title>
        <authorList>
            <person name="Sekiguchi Y."/>
            <person name="Tourlousse D.M."/>
        </authorList>
    </citation>
    <scope>NUCLEOTIDE SEQUENCE</scope>
    <source>
        <strain evidence="5">10succ1</strain>
    </source>
</reference>